<dbReference type="SUPFAM" id="SSF81301">
    <property type="entry name" value="Nucleotidyltransferase"/>
    <property type="match status" value="1"/>
</dbReference>
<evidence type="ECO:0000313" key="3">
    <source>
        <dbReference type="Proteomes" id="UP001219584"/>
    </source>
</evidence>
<keyword evidence="3" id="KW-1185">Reference proteome</keyword>
<dbReference type="InterPro" id="IPR043519">
    <property type="entry name" value="NT_sf"/>
</dbReference>
<proteinExistence type="predicted"/>
<name>A0ABY8IBV1_9BURK</name>
<dbReference type="Gene3D" id="1.10.287.860">
    <property type="entry name" value="Nucleotidyltransferase"/>
    <property type="match status" value="1"/>
</dbReference>
<dbReference type="PANTHER" id="PTHR41773">
    <property type="entry name" value="GTP PYROPHOSPHATASE-RELATED"/>
    <property type="match status" value="1"/>
</dbReference>
<dbReference type="CDD" id="cd05399">
    <property type="entry name" value="NT_Rel-Spo_like"/>
    <property type="match status" value="1"/>
</dbReference>
<dbReference type="SMART" id="SM00954">
    <property type="entry name" value="RelA_SpoT"/>
    <property type="match status" value="1"/>
</dbReference>
<sequence length="340" mass="38986">MMTLKDALHSEYLTMGPSLARLQRVMVEQLERLVETCSLTLGVPIESRVKTWDSIAEKLERKGLNSKKLDEIEDLLGVRVIFLFQRDLEPFHAQIEKIFKVLSVEDTSHRLADAQFGYKSRHYMLTIPAEWDGVPSMQGLTGRKVEVQVRTLAQHIWAAASHKLQYKHEESVPPPIRRSIYRVSALLETVDLEFTRVLEEREEYVKTQAMRPVEQDKLDVDIVEAVLDELLPAQNKDLGAEDYSDLLKDLQHFNIETRGALTSLLLEHKRAILSADTDEAGTRSVYDDDEFPDEKGEHISNRLARGVFFTHVGLVRQALGEQFGEEVFRNWQLSDDDSSQ</sequence>
<feature type="domain" description="RelA/SpoT" evidence="1">
    <location>
        <begin position="47"/>
        <end position="172"/>
    </location>
</feature>
<reference evidence="2 3" key="1">
    <citation type="submission" date="2023-04" db="EMBL/GenBank/DDBJ databases">
        <title>Nanopore sequencing of Janthinobacterium from water.</title>
        <authorList>
            <person name="Ciuchcinski K."/>
            <person name="Rokowska A."/>
            <person name="Dziewit L."/>
        </authorList>
    </citation>
    <scope>NUCLEOTIDE SEQUENCE [LARGE SCALE GENOMIC DNA]</scope>
    <source>
        <strain evidence="2 3">DEMB2</strain>
    </source>
</reference>
<dbReference type="Pfam" id="PF04607">
    <property type="entry name" value="RelA_SpoT"/>
    <property type="match status" value="1"/>
</dbReference>
<dbReference type="Gene3D" id="3.30.460.10">
    <property type="entry name" value="Beta Polymerase, domain 2"/>
    <property type="match status" value="1"/>
</dbReference>
<dbReference type="EMBL" id="CP121464">
    <property type="protein sequence ID" value="WFR81432.1"/>
    <property type="molecule type" value="Genomic_DNA"/>
</dbReference>
<accession>A0ABY8IBV1</accession>
<evidence type="ECO:0000313" key="2">
    <source>
        <dbReference type="EMBL" id="WFR81432.1"/>
    </source>
</evidence>
<dbReference type="RefSeq" id="WP_278318261.1">
    <property type="nucleotide sequence ID" value="NZ_CP121464.1"/>
</dbReference>
<organism evidence="2 3">
    <name type="scientific">Janthinobacterium rivuli</name>
    <dbReference type="NCBI Taxonomy" id="2751478"/>
    <lineage>
        <taxon>Bacteria</taxon>
        <taxon>Pseudomonadati</taxon>
        <taxon>Pseudomonadota</taxon>
        <taxon>Betaproteobacteria</taxon>
        <taxon>Burkholderiales</taxon>
        <taxon>Oxalobacteraceae</taxon>
        <taxon>Janthinobacterium</taxon>
    </lineage>
</organism>
<dbReference type="Proteomes" id="UP001219584">
    <property type="component" value="Chromosome"/>
</dbReference>
<dbReference type="InterPro" id="IPR007685">
    <property type="entry name" value="RelA_SpoT"/>
</dbReference>
<dbReference type="PANTHER" id="PTHR41773:SF1">
    <property type="entry name" value="RELA_SPOT DOMAIN-CONTAINING PROTEIN"/>
    <property type="match status" value="1"/>
</dbReference>
<evidence type="ECO:0000259" key="1">
    <source>
        <dbReference type="SMART" id="SM00954"/>
    </source>
</evidence>
<protein>
    <recommendedName>
        <fullName evidence="1">RelA/SpoT domain-containing protein</fullName>
    </recommendedName>
</protein>
<gene>
    <name evidence="2" type="ORF">P9875_09800</name>
</gene>